<feature type="region of interest" description="Disordered" evidence="1">
    <location>
        <begin position="127"/>
        <end position="176"/>
    </location>
</feature>
<sequence>MCGALARPDICTPTRITPSELIFVGSWVTLPADETFDFDSTDSWIRSDNDEIARGAEKDENARDCSAKFMVNTQSAATHTTEDPSTTRPNPTSEDHGAHGSTQQRSIAIQRWLNEQLSEAPLMMFRPSTSTSSHAWEATISDDYPTSSNGYRAASSAQTERQSGKARRKIKAVVTD</sequence>
<evidence type="ECO:0000313" key="2">
    <source>
        <dbReference type="EMBL" id="KAF2100553.1"/>
    </source>
</evidence>
<proteinExistence type="predicted"/>
<accession>A0A9P4IJS7</accession>
<name>A0A9P4IJS7_9PEZI</name>
<feature type="compositionally biased region" description="Polar residues" evidence="1">
    <location>
        <begin position="144"/>
        <end position="161"/>
    </location>
</feature>
<reference evidence="2" key="1">
    <citation type="journal article" date="2020" name="Stud. Mycol.">
        <title>101 Dothideomycetes genomes: a test case for predicting lifestyles and emergence of pathogens.</title>
        <authorList>
            <person name="Haridas S."/>
            <person name="Albert R."/>
            <person name="Binder M."/>
            <person name="Bloem J."/>
            <person name="Labutti K."/>
            <person name="Salamov A."/>
            <person name="Andreopoulos B."/>
            <person name="Baker S."/>
            <person name="Barry K."/>
            <person name="Bills G."/>
            <person name="Bluhm B."/>
            <person name="Cannon C."/>
            <person name="Castanera R."/>
            <person name="Culley D."/>
            <person name="Daum C."/>
            <person name="Ezra D."/>
            <person name="Gonzalez J."/>
            <person name="Henrissat B."/>
            <person name="Kuo A."/>
            <person name="Liang C."/>
            <person name="Lipzen A."/>
            <person name="Lutzoni F."/>
            <person name="Magnuson J."/>
            <person name="Mondo S."/>
            <person name="Nolan M."/>
            <person name="Ohm R."/>
            <person name="Pangilinan J."/>
            <person name="Park H.-J."/>
            <person name="Ramirez L."/>
            <person name="Alfaro M."/>
            <person name="Sun H."/>
            <person name="Tritt A."/>
            <person name="Yoshinaga Y."/>
            <person name="Zwiers L.-H."/>
            <person name="Turgeon B."/>
            <person name="Goodwin S."/>
            <person name="Spatafora J."/>
            <person name="Crous P."/>
            <person name="Grigoriev I."/>
        </authorList>
    </citation>
    <scope>NUCLEOTIDE SEQUENCE</scope>
    <source>
        <strain evidence="2">CBS 133067</strain>
    </source>
</reference>
<dbReference type="AlphaFoldDB" id="A0A9P4IJS7"/>
<feature type="region of interest" description="Disordered" evidence="1">
    <location>
        <begin position="70"/>
        <end position="105"/>
    </location>
</feature>
<dbReference type="Proteomes" id="UP000799772">
    <property type="component" value="Unassembled WGS sequence"/>
</dbReference>
<comment type="caution">
    <text evidence="2">The sequence shown here is derived from an EMBL/GenBank/DDBJ whole genome shotgun (WGS) entry which is preliminary data.</text>
</comment>
<evidence type="ECO:0000256" key="1">
    <source>
        <dbReference type="SAM" id="MobiDB-lite"/>
    </source>
</evidence>
<protein>
    <submittedName>
        <fullName evidence="2">Uncharacterized protein</fullName>
    </submittedName>
</protein>
<gene>
    <name evidence="2" type="ORF">NA57DRAFT_54631</name>
</gene>
<feature type="compositionally biased region" description="Basic residues" evidence="1">
    <location>
        <begin position="164"/>
        <end position="176"/>
    </location>
</feature>
<organism evidence="2 3">
    <name type="scientific">Rhizodiscina lignyota</name>
    <dbReference type="NCBI Taxonomy" id="1504668"/>
    <lineage>
        <taxon>Eukaryota</taxon>
        <taxon>Fungi</taxon>
        <taxon>Dikarya</taxon>
        <taxon>Ascomycota</taxon>
        <taxon>Pezizomycotina</taxon>
        <taxon>Dothideomycetes</taxon>
        <taxon>Pleosporomycetidae</taxon>
        <taxon>Aulographales</taxon>
        <taxon>Rhizodiscinaceae</taxon>
        <taxon>Rhizodiscina</taxon>
    </lineage>
</organism>
<feature type="compositionally biased region" description="Polar residues" evidence="1">
    <location>
        <begin position="71"/>
        <end position="92"/>
    </location>
</feature>
<dbReference type="EMBL" id="ML978124">
    <property type="protein sequence ID" value="KAF2100553.1"/>
    <property type="molecule type" value="Genomic_DNA"/>
</dbReference>
<evidence type="ECO:0000313" key="3">
    <source>
        <dbReference type="Proteomes" id="UP000799772"/>
    </source>
</evidence>
<keyword evidence="3" id="KW-1185">Reference proteome</keyword>